<sequence length="525" mass="52846">MRLALFIVLLGLLLPALLAQQGRGGSGQAAPASGAKTAYDCEEDSDCLSGNCHELVCRRAVSPSPGSTSAPTAAPDEGAEDGESAPADQDAEDGESADGGADGSSVAGPTYAPTASPDDYEGPTYAPTSSPKDSYSYSYSPVPSPSPSAYSYAFDTDSASSNPSNSDSSSPEAGGSLSYSYSYGYEPSTPSPTSPSTPSPTSFPTTSPTLSPTQSSAPTLTLPMFVTVLTLPGSVRLSNIPAANFNEDEAAKAAFARAVASSSSYLDWKDVTNITATDASSGRRRLSSGADVAFLISVIVEAVTNSSAPAANVPVSTAALAASIATSVTATVQSGSLTEALVASSVSSLSSVAVDIDSFAPLSPTSFSVAESISPNHTPFPTPSPTLSPTPSPTLNPTVSPTLSPTFAPTLSPTPFPSFSPTTLPPTRSPTVSPTRSPKPDAAIPKATVIEVLIGGAALAIVGFFYNIAAARREAKKRGEAWNLRDKMGDKMGGGATVGAAIHPAGEDAGGGGKGKSVVLQVQSQ</sequence>
<dbReference type="EMBL" id="BRYB01001692">
    <property type="protein sequence ID" value="GMI31312.1"/>
    <property type="molecule type" value="Genomic_DNA"/>
</dbReference>
<feature type="compositionally biased region" description="Acidic residues" evidence="1">
    <location>
        <begin position="77"/>
        <end position="96"/>
    </location>
</feature>
<feature type="transmembrane region" description="Helical" evidence="2">
    <location>
        <begin position="447"/>
        <end position="469"/>
    </location>
</feature>
<keyword evidence="2" id="KW-0472">Membrane</keyword>
<feature type="compositionally biased region" description="Low complexity" evidence="1">
    <location>
        <begin position="61"/>
        <end position="75"/>
    </location>
</feature>
<evidence type="ECO:0000313" key="5">
    <source>
        <dbReference type="Proteomes" id="UP001165060"/>
    </source>
</evidence>
<evidence type="ECO:0000256" key="3">
    <source>
        <dbReference type="SAM" id="SignalP"/>
    </source>
</evidence>
<feature type="compositionally biased region" description="Pro residues" evidence="1">
    <location>
        <begin position="378"/>
        <end position="394"/>
    </location>
</feature>
<feature type="compositionally biased region" description="Low complexity" evidence="1">
    <location>
        <begin position="395"/>
        <end position="411"/>
    </location>
</feature>
<name>A0ABQ6MSB8_9STRA</name>
<keyword evidence="2" id="KW-1133">Transmembrane helix</keyword>
<keyword evidence="2" id="KW-0812">Transmembrane</keyword>
<keyword evidence="5" id="KW-1185">Reference proteome</keyword>
<feature type="compositionally biased region" description="Low complexity" evidence="1">
    <location>
        <begin position="199"/>
        <end position="216"/>
    </location>
</feature>
<comment type="caution">
    <text evidence="4">The sequence shown here is derived from an EMBL/GenBank/DDBJ whole genome shotgun (WGS) entry which is preliminary data.</text>
</comment>
<dbReference type="Proteomes" id="UP001165060">
    <property type="component" value="Unassembled WGS sequence"/>
</dbReference>
<reference evidence="4 5" key="1">
    <citation type="journal article" date="2023" name="Commun. Biol.">
        <title>Genome analysis of Parmales, the sister group of diatoms, reveals the evolutionary specialization of diatoms from phago-mixotrophs to photoautotrophs.</title>
        <authorList>
            <person name="Ban H."/>
            <person name="Sato S."/>
            <person name="Yoshikawa S."/>
            <person name="Yamada K."/>
            <person name="Nakamura Y."/>
            <person name="Ichinomiya M."/>
            <person name="Sato N."/>
            <person name="Blanc-Mathieu R."/>
            <person name="Endo H."/>
            <person name="Kuwata A."/>
            <person name="Ogata H."/>
        </authorList>
    </citation>
    <scope>NUCLEOTIDE SEQUENCE [LARGE SCALE GENOMIC DNA]</scope>
</reference>
<gene>
    <name evidence="4" type="ORF">TeGR_g4721</name>
</gene>
<evidence type="ECO:0000313" key="4">
    <source>
        <dbReference type="EMBL" id="GMI31312.1"/>
    </source>
</evidence>
<feature type="chain" id="PRO_5045554675" evidence="3">
    <location>
        <begin position="20"/>
        <end position="525"/>
    </location>
</feature>
<feature type="compositionally biased region" description="Low complexity" evidence="1">
    <location>
        <begin position="129"/>
        <end position="142"/>
    </location>
</feature>
<organism evidence="4 5">
    <name type="scientific">Tetraparma gracilis</name>
    <dbReference type="NCBI Taxonomy" id="2962635"/>
    <lineage>
        <taxon>Eukaryota</taxon>
        <taxon>Sar</taxon>
        <taxon>Stramenopiles</taxon>
        <taxon>Ochrophyta</taxon>
        <taxon>Bolidophyceae</taxon>
        <taxon>Parmales</taxon>
        <taxon>Triparmaceae</taxon>
        <taxon>Tetraparma</taxon>
    </lineage>
</organism>
<feature type="compositionally biased region" description="Low complexity" evidence="1">
    <location>
        <begin position="156"/>
        <end position="188"/>
    </location>
</feature>
<protein>
    <submittedName>
        <fullName evidence="4">Uncharacterized protein</fullName>
    </submittedName>
</protein>
<feature type="signal peptide" evidence="3">
    <location>
        <begin position="1"/>
        <end position="19"/>
    </location>
</feature>
<proteinExistence type="predicted"/>
<feature type="region of interest" description="Disordered" evidence="1">
    <location>
        <begin position="374"/>
        <end position="442"/>
    </location>
</feature>
<keyword evidence="3" id="KW-0732">Signal</keyword>
<feature type="compositionally biased region" description="Pro residues" evidence="1">
    <location>
        <begin position="412"/>
        <end position="428"/>
    </location>
</feature>
<feature type="region of interest" description="Disordered" evidence="1">
    <location>
        <begin position="61"/>
        <end position="142"/>
    </location>
</feature>
<feature type="region of interest" description="Disordered" evidence="1">
    <location>
        <begin position="499"/>
        <end position="525"/>
    </location>
</feature>
<evidence type="ECO:0000256" key="1">
    <source>
        <dbReference type="SAM" id="MobiDB-lite"/>
    </source>
</evidence>
<accession>A0ABQ6MSB8</accession>
<feature type="region of interest" description="Disordered" evidence="1">
    <location>
        <begin position="156"/>
        <end position="216"/>
    </location>
</feature>
<feature type="compositionally biased region" description="Pro residues" evidence="1">
    <location>
        <begin position="189"/>
        <end position="198"/>
    </location>
</feature>
<evidence type="ECO:0000256" key="2">
    <source>
        <dbReference type="SAM" id="Phobius"/>
    </source>
</evidence>